<dbReference type="InterPro" id="IPR002677">
    <property type="entry name" value="Ribosomal_bL32"/>
</dbReference>
<dbReference type="PANTHER" id="PTHR35534:SF1">
    <property type="entry name" value="LARGE RIBOSOMAL SUBUNIT PROTEIN BL32"/>
    <property type="match status" value="1"/>
</dbReference>
<dbReference type="OrthoDB" id="9812874at2"/>
<dbReference type="Proteomes" id="UP000001887">
    <property type="component" value="Chromosome"/>
</dbReference>
<accession>D2QYU4</accession>
<dbReference type="KEGG" id="psl:Psta_1724"/>
<keyword evidence="2 5" id="KW-0689">Ribosomal protein</keyword>
<name>D2QYU4_PIRSD</name>
<comment type="similarity">
    <text evidence="1 5">Belongs to the bacterial ribosomal protein bL32 family.</text>
</comment>
<evidence type="ECO:0000256" key="6">
    <source>
        <dbReference type="SAM" id="MobiDB-lite"/>
    </source>
</evidence>
<feature type="region of interest" description="Disordered" evidence="6">
    <location>
        <begin position="1"/>
        <end position="24"/>
    </location>
</feature>
<dbReference type="eggNOG" id="COG0333">
    <property type="taxonomic scope" value="Bacteria"/>
</dbReference>
<proteinExistence type="inferred from homology"/>
<dbReference type="GO" id="GO:0015934">
    <property type="term" value="C:large ribosomal subunit"/>
    <property type="evidence" value="ECO:0007669"/>
    <property type="project" value="InterPro"/>
</dbReference>
<dbReference type="GO" id="GO:0006412">
    <property type="term" value="P:translation"/>
    <property type="evidence" value="ECO:0007669"/>
    <property type="project" value="UniProtKB-UniRule"/>
</dbReference>
<gene>
    <name evidence="5" type="primary">rpmF</name>
    <name evidence="7" type="ordered locus">Psta_1724</name>
</gene>
<evidence type="ECO:0000313" key="8">
    <source>
        <dbReference type="Proteomes" id="UP000001887"/>
    </source>
</evidence>
<dbReference type="SUPFAM" id="SSF57829">
    <property type="entry name" value="Zn-binding ribosomal proteins"/>
    <property type="match status" value="1"/>
</dbReference>
<evidence type="ECO:0000256" key="2">
    <source>
        <dbReference type="ARBA" id="ARBA00022980"/>
    </source>
</evidence>
<reference evidence="7 8" key="1">
    <citation type="journal article" date="2009" name="Stand. Genomic Sci.">
        <title>Complete genome sequence of Pirellula staleyi type strain (ATCC 27377).</title>
        <authorList>
            <person name="Clum A."/>
            <person name="Tindall B.J."/>
            <person name="Sikorski J."/>
            <person name="Ivanova N."/>
            <person name="Mavrommatis K."/>
            <person name="Lucas S."/>
            <person name="Glavina del Rio T."/>
            <person name="Nolan M."/>
            <person name="Chen F."/>
            <person name="Tice H."/>
            <person name="Pitluck S."/>
            <person name="Cheng J.F."/>
            <person name="Chertkov O."/>
            <person name="Brettin T."/>
            <person name="Han C."/>
            <person name="Detter J.C."/>
            <person name="Kuske C."/>
            <person name="Bruce D."/>
            <person name="Goodwin L."/>
            <person name="Ovchinikova G."/>
            <person name="Pati A."/>
            <person name="Mikhailova N."/>
            <person name="Chen A."/>
            <person name="Palaniappan K."/>
            <person name="Land M."/>
            <person name="Hauser L."/>
            <person name="Chang Y.J."/>
            <person name="Jeffries C.D."/>
            <person name="Chain P."/>
            <person name="Rohde M."/>
            <person name="Goker M."/>
            <person name="Bristow J."/>
            <person name="Eisen J.A."/>
            <person name="Markowitz V."/>
            <person name="Hugenholtz P."/>
            <person name="Kyrpides N.C."/>
            <person name="Klenk H.P."/>
            <person name="Lapidus A."/>
        </authorList>
    </citation>
    <scope>NUCLEOTIDE SEQUENCE [LARGE SCALE GENOMIC DNA]</scope>
    <source>
        <strain evidence="8">ATCC 27377 / DSM 6068 / ICPB 4128</strain>
    </source>
</reference>
<dbReference type="GO" id="GO:0003735">
    <property type="term" value="F:structural constituent of ribosome"/>
    <property type="evidence" value="ECO:0007669"/>
    <property type="project" value="InterPro"/>
</dbReference>
<keyword evidence="8" id="KW-1185">Reference proteome</keyword>
<protein>
    <recommendedName>
        <fullName evidence="4 5">Large ribosomal subunit protein bL32</fullName>
    </recommendedName>
</protein>
<evidence type="ECO:0000256" key="5">
    <source>
        <dbReference type="HAMAP-Rule" id="MF_00340"/>
    </source>
</evidence>
<keyword evidence="3 5" id="KW-0687">Ribonucleoprotein</keyword>
<dbReference type="STRING" id="530564.Psta_1724"/>
<dbReference type="EMBL" id="CP001848">
    <property type="protein sequence ID" value="ADB16399.1"/>
    <property type="molecule type" value="Genomic_DNA"/>
</dbReference>
<evidence type="ECO:0000256" key="4">
    <source>
        <dbReference type="ARBA" id="ARBA00035178"/>
    </source>
</evidence>
<organism evidence="7 8">
    <name type="scientific">Pirellula staleyi (strain ATCC 27377 / DSM 6068 / ICPB 4128)</name>
    <name type="common">Pirella staleyi</name>
    <dbReference type="NCBI Taxonomy" id="530564"/>
    <lineage>
        <taxon>Bacteria</taxon>
        <taxon>Pseudomonadati</taxon>
        <taxon>Planctomycetota</taxon>
        <taxon>Planctomycetia</taxon>
        <taxon>Pirellulales</taxon>
        <taxon>Pirellulaceae</taxon>
        <taxon>Pirellula</taxon>
    </lineage>
</organism>
<dbReference type="InterPro" id="IPR011332">
    <property type="entry name" value="Ribosomal_zn-bd"/>
</dbReference>
<evidence type="ECO:0000313" key="7">
    <source>
        <dbReference type="EMBL" id="ADB16399.1"/>
    </source>
</evidence>
<dbReference type="Pfam" id="PF01783">
    <property type="entry name" value="Ribosomal_L32p"/>
    <property type="match status" value="1"/>
</dbReference>
<dbReference type="InterPro" id="IPR044957">
    <property type="entry name" value="Ribosomal_bL32_bact"/>
</dbReference>
<dbReference type="NCBIfam" id="TIGR01031">
    <property type="entry name" value="rpmF_bact"/>
    <property type="match status" value="1"/>
</dbReference>
<dbReference type="PANTHER" id="PTHR35534">
    <property type="entry name" value="50S RIBOSOMAL PROTEIN L32"/>
    <property type="match status" value="1"/>
</dbReference>
<dbReference type="HOGENOM" id="CLU_129084_1_3_0"/>
<sequence length="61" mass="6988">MAVPKRRHSNSRSRKRRSHDAKKPRQLAFCPKCSTAVPQHVICPNCGYYMGRVMVESEETA</sequence>
<dbReference type="HAMAP" id="MF_00340">
    <property type="entry name" value="Ribosomal_bL32"/>
    <property type="match status" value="1"/>
</dbReference>
<evidence type="ECO:0000256" key="3">
    <source>
        <dbReference type="ARBA" id="ARBA00023274"/>
    </source>
</evidence>
<dbReference type="AlphaFoldDB" id="D2QYU4"/>
<evidence type="ECO:0000256" key="1">
    <source>
        <dbReference type="ARBA" id="ARBA00008560"/>
    </source>
</evidence>